<dbReference type="GO" id="GO:0003919">
    <property type="term" value="F:FMN adenylyltransferase activity"/>
    <property type="evidence" value="ECO:0007669"/>
    <property type="project" value="UniProtKB-EC"/>
</dbReference>
<dbReference type="GO" id="GO:0009231">
    <property type="term" value="P:riboflavin biosynthetic process"/>
    <property type="evidence" value="ECO:0007669"/>
    <property type="project" value="InterPro"/>
</dbReference>
<dbReference type="PANTHER" id="PTHR22749">
    <property type="entry name" value="RIBOFLAVIN KINASE/FMN ADENYLYLTRANSFERASE"/>
    <property type="match status" value="1"/>
</dbReference>
<evidence type="ECO:0000256" key="5">
    <source>
        <dbReference type="ARBA" id="ARBA00022643"/>
    </source>
</evidence>
<evidence type="ECO:0000259" key="12">
    <source>
        <dbReference type="Pfam" id="PF06574"/>
    </source>
</evidence>
<dbReference type="GO" id="GO:0008531">
    <property type="term" value="F:riboflavin kinase activity"/>
    <property type="evidence" value="ECO:0007669"/>
    <property type="project" value="TreeGrafter"/>
</dbReference>
<dbReference type="CDD" id="cd02064">
    <property type="entry name" value="FAD_synthetase_N"/>
    <property type="match status" value="1"/>
</dbReference>
<dbReference type="GO" id="GO:0005524">
    <property type="term" value="F:ATP binding"/>
    <property type="evidence" value="ECO:0007669"/>
    <property type="project" value="UniProtKB-KW"/>
</dbReference>
<evidence type="ECO:0000313" key="13">
    <source>
        <dbReference type="EMBL" id="QAS54292.1"/>
    </source>
</evidence>
<evidence type="ECO:0000256" key="4">
    <source>
        <dbReference type="ARBA" id="ARBA00022630"/>
    </source>
</evidence>
<comment type="catalytic activity">
    <reaction evidence="11">
        <text>FMN + ATP + H(+) = FAD + diphosphate</text>
        <dbReference type="Rhea" id="RHEA:17237"/>
        <dbReference type="ChEBI" id="CHEBI:15378"/>
        <dbReference type="ChEBI" id="CHEBI:30616"/>
        <dbReference type="ChEBI" id="CHEBI:33019"/>
        <dbReference type="ChEBI" id="CHEBI:57692"/>
        <dbReference type="ChEBI" id="CHEBI:58210"/>
        <dbReference type="EC" id="2.7.7.2"/>
    </reaction>
</comment>
<dbReference type="InterPro" id="IPR015864">
    <property type="entry name" value="FAD_synthase"/>
</dbReference>
<dbReference type="GO" id="GO:0009398">
    <property type="term" value="P:FMN biosynthetic process"/>
    <property type="evidence" value="ECO:0007669"/>
    <property type="project" value="TreeGrafter"/>
</dbReference>
<dbReference type="InterPro" id="IPR004821">
    <property type="entry name" value="Cyt_trans-like"/>
</dbReference>
<organism evidence="13 14">
    <name type="scientific">Halobacillus litoralis</name>
    <dbReference type="NCBI Taxonomy" id="45668"/>
    <lineage>
        <taxon>Bacteria</taxon>
        <taxon>Bacillati</taxon>
        <taxon>Bacillota</taxon>
        <taxon>Bacilli</taxon>
        <taxon>Bacillales</taxon>
        <taxon>Bacillaceae</taxon>
        <taxon>Halobacillus</taxon>
    </lineage>
</organism>
<evidence type="ECO:0000256" key="1">
    <source>
        <dbReference type="ARBA" id="ARBA00004726"/>
    </source>
</evidence>
<dbReference type="SUPFAM" id="SSF52374">
    <property type="entry name" value="Nucleotidylyl transferase"/>
    <property type="match status" value="1"/>
</dbReference>
<dbReference type="AlphaFoldDB" id="A0A410MHT0"/>
<evidence type="ECO:0000256" key="7">
    <source>
        <dbReference type="ARBA" id="ARBA00022695"/>
    </source>
</evidence>
<dbReference type="OrthoDB" id="9803667at2"/>
<evidence type="ECO:0000256" key="6">
    <source>
        <dbReference type="ARBA" id="ARBA00022679"/>
    </source>
</evidence>
<evidence type="ECO:0000256" key="3">
    <source>
        <dbReference type="ARBA" id="ARBA00012393"/>
    </source>
</evidence>
<comment type="similarity">
    <text evidence="2">Belongs to the RibF family.</text>
</comment>
<evidence type="ECO:0000256" key="9">
    <source>
        <dbReference type="ARBA" id="ARBA00022827"/>
    </source>
</evidence>
<dbReference type="PANTHER" id="PTHR22749:SF6">
    <property type="entry name" value="RIBOFLAVIN KINASE"/>
    <property type="match status" value="1"/>
</dbReference>
<keyword evidence="8" id="KW-0547">Nucleotide-binding</keyword>
<keyword evidence="6" id="KW-0808">Transferase</keyword>
<dbReference type="RefSeq" id="WP_128526559.1">
    <property type="nucleotide sequence ID" value="NZ_CP026118.1"/>
</dbReference>
<feature type="domain" description="FAD synthetase" evidence="12">
    <location>
        <begin position="15"/>
        <end position="169"/>
    </location>
</feature>
<dbReference type="UniPathway" id="UPA00277">
    <property type="reaction ID" value="UER00407"/>
</dbReference>
<keyword evidence="9" id="KW-0274">FAD</keyword>
<dbReference type="KEGG" id="hli:HLI_19775"/>
<reference evidence="13 14" key="1">
    <citation type="submission" date="2018-01" db="EMBL/GenBank/DDBJ databases">
        <title>The whole genome sequencing and assembly of Halobacillus litoralis ERB031 strain.</title>
        <authorList>
            <person name="Lee S.-J."/>
            <person name="Park M.-K."/>
            <person name="Kim J.-Y."/>
            <person name="Lee Y.-J."/>
            <person name="Yi H."/>
            <person name="Bahn Y.-S."/>
            <person name="Kim J.F."/>
            <person name="Lee D.-W."/>
        </authorList>
    </citation>
    <scope>NUCLEOTIDE SEQUENCE [LARGE SCALE GENOMIC DNA]</scope>
    <source>
        <strain evidence="13 14">ERB 031</strain>
    </source>
</reference>
<name>A0A410MHT0_9BACI</name>
<evidence type="ECO:0000313" key="14">
    <source>
        <dbReference type="Proteomes" id="UP000287756"/>
    </source>
</evidence>
<evidence type="ECO:0000256" key="11">
    <source>
        <dbReference type="ARBA" id="ARBA00049494"/>
    </source>
</evidence>
<keyword evidence="4" id="KW-0285">Flavoprotein</keyword>
<keyword evidence="7" id="KW-0548">Nucleotidyltransferase</keyword>
<dbReference type="Pfam" id="PF06574">
    <property type="entry name" value="FAD_syn"/>
    <property type="match status" value="1"/>
</dbReference>
<dbReference type="GO" id="GO:0006747">
    <property type="term" value="P:FAD biosynthetic process"/>
    <property type="evidence" value="ECO:0007669"/>
    <property type="project" value="UniProtKB-UniPathway"/>
</dbReference>
<protein>
    <recommendedName>
        <fullName evidence="3">FAD synthase</fullName>
        <ecNumber evidence="3">2.7.7.2</ecNumber>
    </recommendedName>
</protein>
<dbReference type="InterPro" id="IPR014729">
    <property type="entry name" value="Rossmann-like_a/b/a_fold"/>
</dbReference>
<dbReference type="InterPro" id="IPR023468">
    <property type="entry name" value="Riboflavin_kinase"/>
</dbReference>
<dbReference type="Proteomes" id="UP000287756">
    <property type="component" value="Chromosome"/>
</dbReference>
<dbReference type="EC" id="2.7.7.2" evidence="3"/>
<accession>A0A410MHT0</accession>
<gene>
    <name evidence="13" type="ORF">HLI_19775</name>
</gene>
<proteinExistence type="inferred from homology"/>
<sequence>MKRIHIDFPIDAKIQENSEACVMALGFFDGVHLGHQEIIKQARQIADRKNLKLAVMTFFPHPSSVIPKGPTVTKYLTPLPVKMKIFELLGVDLMYVVEFNAQVAKIPHDKFVDDYLAGLHVRHVIAGFDYKYGFKGKGSMEQMVIDSADRFEVTTVSKFTREQQKVGSTLLRELLSSGKVEKVRTYLGKDYEMNGLMNGQGGKVEVMIDSDYFLPCSGLYEVTVHYQGIRAKGVCEISSQIANDRLQVRLFHESLIGHDQPVIVAWNNFIADFDMEEFHAQANMLDVSL</sequence>
<keyword evidence="13" id="KW-0418">Kinase</keyword>
<dbReference type="Gene3D" id="3.40.50.620">
    <property type="entry name" value="HUPs"/>
    <property type="match status" value="1"/>
</dbReference>
<evidence type="ECO:0000256" key="8">
    <source>
        <dbReference type="ARBA" id="ARBA00022741"/>
    </source>
</evidence>
<dbReference type="NCBIfam" id="TIGR00125">
    <property type="entry name" value="cyt_tran_rel"/>
    <property type="match status" value="1"/>
</dbReference>
<keyword evidence="5" id="KW-0288">FMN</keyword>
<dbReference type="EMBL" id="CP026118">
    <property type="protein sequence ID" value="QAS54292.1"/>
    <property type="molecule type" value="Genomic_DNA"/>
</dbReference>
<keyword evidence="10" id="KW-0067">ATP-binding</keyword>
<evidence type="ECO:0000256" key="2">
    <source>
        <dbReference type="ARBA" id="ARBA00010214"/>
    </source>
</evidence>
<dbReference type="FunFam" id="3.40.50.620:FF:000021">
    <property type="entry name" value="Riboflavin biosynthesis protein"/>
    <property type="match status" value="1"/>
</dbReference>
<comment type="pathway">
    <text evidence="1">Cofactor biosynthesis; FAD biosynthesis; FAD from FMN: step 1/1.</text>
</comment>
<evidence type="ECO:0000256" key="10">
    <source>
        <dbReference type="ARBA" id="ARBA00022840"/>
    </source>
</evidence>